<organism evidence="4 6">
    <name type="scientific">Enterococcus gilvus ATCC BAA-350</name>
    <dbReference type="NCBI Taxonomy" id="1158614"/>
    <lineage>
        <taxon>Bacteria</taxon>
        <taxon>Bacillati</taxon>
        <taxon>Bacillota</taxon>
        <taxon>Bacilli</taxon>
        <taxon>Lactobacillales</taxon>
        <taxon>Enterococcaceae</taxon>
        <taxon>Enterococcus</taxon>
    </lineage>
</organism>
<dbReference type="InterPro" id="IPR003675">
    <property type="entry name" value="Rce1/LyrA-like_dom"/>
</dbReference>
<dbReference type="EMBL" id="ASWH01000002">
    <property type="protein sequence ID" value="EOW79030.1"/>
    <property type="molecule type" value="Genomic_DNA"/>
</dbReference>
<feature type="transmembrane region" description="Helical" evidence="2">
    <location>
        <begin position="201"/>
        <end position="218"/>
    </location>
</feature>
<dbReference type="PANTHER" id="PTHR36435">
    <property type="entry name" value="SLR1288 PROTEIN"/>
    <property type="match status" value="1"/>
</dbReference>
<keyword evidence="2" id="KW-0472">Membrane</keyword>
<feature type="domain" description="CAAX prenyl protease 2/Lysostaphin resistance protein A-like" evidence="3">
    <location>
        <begin position="110"/>
        <end position="213"/>
    </location>
</feature>
<accession>R2XUH0</accession>
<name>R2XUH0_9ENTE</name>
<dbReference type="GO" id="GO:0080120">
    <property type="term" value="P:CAAX-box protein maturation"/>
    <property type="evidence" value="ECO:0007669"/>
    <property type="project" value="UniProtKB-ARBA"/>
</dbReference>
<feature type="transmembrane region" description="Helical" evidence="2">
    <location>
        <begin position="109"/>
        <end position="128"/>
    </location>
</feature>
<comment type="caution">
    <text evidence="4">The sequence shown here is derived from an EMBL/GenBank/DDBJ whole genome shotgun (WGS) entry which is preliminary data.</text>
</comment>
<dbReference type="eggNOG" id="ENOG502ZS2G">
    <property type="taxonomic scope" value="Bacteria"/>
</dbReference>
<evidence type="ECO:0000313" key="4">
    <source>
        <dbReference type="EMBL" id="EOI58208.1"/>
    </source>
</evidence>
<reference evidence="5 7" key="2">
    <citation type="submission" date="2013-03" db="EMBL/GenBank/DDBJ databases">
        <title>The Genome Sequence of Enterococcus gilvus ATCC BAA-350 (PacBio/Illumina hybrid assembly).</title>
        <authorList>
            <consortium name="The Broad Institute Genomics Platform"/>
            <consortium name="The Broad Institute Genome Sequencing Center for Infectious Disease"/>
            <person name="Earl A."/>
            <person name="Russ C."/>
            <person name="Gilmore M."/>
            <person name="Surin D."/>
            <person name="Walker B."/>
            <person name="Young S."/>
            <person name="Zeng Q."/>
            <person name="Gargeya S."/>
            <person name="Fitzgerald M."/>
            <person name="Haas B."/>
            <person name="Abouelleil A."/>
            <person name="Allen A.W."/>
            <person name="Alvarado L."/>
            <person name="Arachchi H.M."/>
            <person name="Berlin A.M."/>
            <person name="Chapman S.B."/>
            <person name="Gainer-Dewar J."/>
            <person name="Goldberg J."/>
            <person name="Griggs A."/>
            <person name="Gujja S."/>
            <person name="Hansen M."/>
            <person name="Howarth C."/>
            <person name="Imamovic A."/>
            <person name="Ireland A."/>
            <person name="Larimer J."/>
            <person name="McCowan C."/>
            <person name="Murphy C."/>
            <person name="Pearson M."/>
            <person name="Poon T.W."/>
            <person name="Priest M."/>
            <person name="Roberts A."/>
            <person name="Saif S."/>
            <person name="Shea T."/>
            <person name="Sisk P."/>
            <person name="Sykes S."/>
            <person name="Wortman J."/>
            <person name="Nusbaum C."/>
            <person name="Birren B."/>
        </authorList>
    </citation>
    <scope>NUCLEOTIDE SEQUENCE [LARGE SCALE GENOMIC DNA]</scope>
    <source>
        <strain evidence="5 7">ATCC BAA-350</strain>
    </source>
</reference>
<dbReference type="Proteomes" id="UP000014160">
    <property type="component" value="Unassembled WGS sequence"/>
</dbReference>
<sequence length="219" mass="24337">MMTSIKNGLAPVSLTIIYGVFFYFSHSFLWRNGWLIRSNDVSSQNVGFKLLTDFIISLLFVVVILAFMFFTKRPFSDVGLTTNSRWLSLSLLFGYIAMFLFHGDFTVKGIYLAFFYLVVVAFSEEFISRGFLFTKIDKDYNFETAIIISGLFFGAMHGILPTIVANGSPADLFINISGKLLGQGIIGGGLFALAYKKSGTLFVPVLIHALLDYSGIVFG</sequence>
<protein>
    <recommendedName>
        <fullName evidence="3">CAAX prenyl protease 2/Lysostaphin resistance protein A-like domain-containing protein</fullName>
    </recommendedName>
</protein>
<reference evidence="4 6" key="1">
    <citation type="submission" date="2013-02" db="EMBL/GenBank/DDBJ databases">
        <title>The Genome Sequence of Enterococcus gilvus ATCC BAA-350.</title>
        <authorList>
            <consortium name="The Broad Institute Genome Sequencing Platform"/>
            <consortium name="The Broad Institute Genome Sequencing Center for Infectious Disease"/>
            <person name="Earl A.M."/>
            <person name="Gilmore M.S."/>
            <person name="Lebreton F."/>
            <person name="Walker B."/>
            <person name="Young S.K."/>
            <person name="Zeng Q."/>
            <person name="Gargeya S."/>
            <person name="Fitzgerald M."/>
            <person name="Haas B."/>
            <person name="Abouelleil A."/>
            <person name="Alvarado L."/>
            <person name="Arachchi H.M."/>
            <person name="Berlin A.M."/>
            <person name="Chapman S.B."/>
            <person name="Dewar J."/>
            <person name="Goldberg J."/>
            <person name="Griggs A."/>
            <person name="Gujja S."/>
            <person name="Hansen M."/>
            <person name="Howarth C."/>
            <person name="Imamovic A."/>
            <person name="Larimer J."/>
            <person name="McCowan C."/>
            <person name="Murphy C."/>
            <person name="Neiman D."/>
            <person name="Pearson M."/>
            <person name="Priest M."/>
            <person name="Roberts A."/>
            <person name="Saif S."/>
            <person name="Shea T."/>
            <person name="Sisk P."/>
            <person name="Sykes S."/>
            <person name="Wortman J."/>
            <person name="Nusbaum C."/>
            <person name="Birren B."/>
        </authorList>
    </citation>
    <scope>NUCLEOTIDE SEQUENCE [LARGE SCALE GENOMIC DNA]</scope>
    <source>
        <strain evidence="4 6">ATCC BAA-350</strain>
    </source>
</reference>
<dbReference type="PATRIC" id="fig|1158614.3.peg.271"/>
<feature type="transmembrane region" description="Helical" evidence="2">
    <location>
        <begin position="140"/>
        <end position="160"/>
    </location>
</feature>
<keyword evidence="2" id="KW-1133">Transmembrane helix</keyword>
<comment type="similarity">
    <text evidence="1">Belongs to the UPF0177 family.</text>
</comment>
<dbReference type="HOGENOM" id="CLU_1259816_0_0_9"/>
<feature type="transmembrane region" description="Helical" evidence="2">
    <location>
        <begin position="172"/>
        <end position="194"/>
    </location>
</feature>
<proteinExistence type="inferred from homology"/>
<dbReference type="GO" id="GO:0004175">
    <property type="term" value="F:endopeptidase activity"/>
    <property type="evidence" value="ECO:0007669"/>
    <property type="project" value="UniProtKB-ARBA"/>
</dbReference>
<keyword evidence="7" id="KW-1185">Reference proteome</keyword>
<evidence type="ECO:0000256" key="2">
    <source>
        <dbReference type="SAM" id="Phobius"/>
    </source>
</evidence>
<dbReference type="InterPro" id="IPR052710">
    <property type="entry name" value="CAAX_protease"/>
</dbReference>
<evidence type="ECO:0000313" key="6">
    <source>
        <dbReference type="Proteomes" id="UP000013750"/>
    </source>
</evidence>
<dbReference type="Proteomes" id="UP000013750">
    <property type="component" value="Unassembled WGS sequence"/>
</dbReference>
<feature type="transmembrane region" description="Helical" evidence="2">
    <location>
        <begin position="50"/>
        <end position="71"/>
    </location>
</feature>
<evidence type="ECO:0000259" key="3">
    <source>
        <dbReference type="Pfam" id="PF02517"/>
    </source>
</evidence>
<dbReference type="AlphaFoldDB" id="R2XUH0"/>
<feature type="transmembrane region" description="Helical" evidence="2">
    <location>
        <begin position="12"/>
        <end position="30"/>
    </location>
</feature>
<dbReference type="PANTHER" id="PTHR36435:SF1">
    <property type="entry name" value="CAAX AMINO TERMINAL PROTEASE FAMILY PROTEIN"/>
    <property type="match status" value="1"/>
</dbReference>
<gene>
    <name evidence="5" type="ORF">I592_03168</name>
    <name evidence="4" type="ORF">UKC_00280</name>
</gene>
<dbReference type="Pfam" id="PF02517">
    <property type="entry name" value="Rce1-like"/>
    <property type="match status" value="1"/>
</dbReference>
<dbReference type="EMBL" id="AJDQ01000003">
    <property type="protein sequence ID" value="EOI58208.1"/>
    <property type="molecule type" value="Genomic_DNA"/>
</dbReference>
<keyword evidence="2" id="KW-0812">Transmembrane</keyword>
<feature type="transmembrane region" description="Helical" evidence="2">
    <location>
        <begin position="83"/>
        <end position="103"/>
    </location>
</feature>
<evidence type="ECO:0000256" key="1">
    <source>
        <dbReference type="ARBA" id="ARBA00009067"/>
    </source>
</evidence>
<evidence type="ECO:0000313" key="5">
    <source>
        <dbReference type="EMBL" id="EOW79030.1"/>
    </source>
</evidence>
<evidence type="ECO:0000313" key="7">
    <source>
        <dbReference type="Proteomes" id="UP000014160"/>
    </source>
</evidence>